<protein>
    <submittedName>
        <fullName evidence="1">Uncharacterized protein</fullName>
    </submittedName>
</protein>
<dbReference type="Proteomes" id="UP000029120">
    <property type="component" value="Unassembled WGS sequence"/>
</dbReference>
<name>A0A087FYZ0_ARAAL</name>
<dbReference type="AlphaFoldDB" id="A0A087FYZ0"/>
<gene>
    <name evidence="1" type="ORF">AALP_AAs65669U000100</name>
</gene>
<feature type="non-terminal residue" evidence="1">
    <location>
        <position position="1"/>
    </location>
</feature>
<dbReference type="EMBL" id="KL984898">
    <property type="protein sequence ID" value="KFK22842.1"/>
    <property type="molecule type" value="Genomic_DNA"/>
</dbReference>
<keyword evidence="2" id="KW-1185">Reference proteome</keyword>
<reference evidence="2" key="1">
    <citation type="journal article" date="2015" name="Nat. Plants">
        <title>Genome expansion of Arabis alpina linked with retrotransposition and reduced symmetric DNA methylation.</title>
        <authorList>
            <person name="Willing E.M."/>
            <person name="Rawat V."/>
            <person name="Mandakova T."/>
            <person name="Maumus F."/>
            <person name="James G.V."/>
            <person name="Nordstroem K.J."/>
            <person name="Becker C."/>
            <person name="Warthmann N."/>
            <person name="Chica C."/>
            <person name="Szarzynska B."/>
            <person name="Zytnicki M."/>
            <person name="Albani M.C."/>
            <person name="Kiefer C."/>
            <person name="Bergonzi S."/>
            <person name="Castaings L."/>
            <person name="Mateos J.L."/>
            <person name="Berns M.C."/>
            <person name="Bujdoso N."/>
            <person name="Piofczyk T."/>
            <person name="de Lorenzo L."/>
            <person name="Barrero-Sicilia C."/>
            <person name="Mateos I."/>
            <person name="Piednoel M."/>
            <person name="Hagmann J."/>
            <person name="Chen-Min-Tao R."/>
            <person name="Iglesias-Fernandez R."/>
            <person name="Schuster S.C."/>
            <person name="Alonso-Blanco C."/>
            <person name="Roudier F."/>
            <person name="Carbonero P."/>
            <person name="Paz-Ares J."/>
            <person name="Davis S.J."/>
            <person name="Pecinka A."/>
            <person name="Quesneville H."/>
            <person name="Colot V."/>
            <person name="Lysak M.A."/>
            <person name="Weigel D."/>
            <person name="Coupland G."/>
            <person name="Schneeberger K."/>
        </authorList>
    </citation>
    <scope>NUCLEOTIDE SEQUENCE [LARGE SCALE GENOMIC DNA]</scope>
    <source>
        <strain evidence="2">cv. Pajares</strain>
    </source>
</reference>
<organism evidence="1 2">
    <name type="scientific">Arabis alpina</name>
    <name type="common">Alpine rock-cress</name>
    <dbReference type="NCBI Taxonomy" id="50452"/>
    <lineage>
        <taxon>Eukaryota</taxon>
        <taxon>Viridiplantae</taxon>
        <taxon>Streptophyta</taxon>
        <taxon>Embryophyta</taxon>
        <taxon>Tracheophyta</taxon>
        <taxon>Spermatophyta</taxon>
        <taxon>Magnoliopsida</taxon>
        <taxon>eudicotyledons</taxon>
        <taxon>Gunneridae</taxon>
        <taxon>Pentapetalae</taxon>
        <taxon>rosids</taxon>
        <taxon>malvids</taxon>
        <taxon>Brassicales</taxon>
        <taxon>Brassicaceae</taxon>
        <taxon>Arabideae</taxon>
        <taxon>Arabis</taxon>
    </lineage>
</organism>
<feature type="non-terminal residue" evidence="1">
    <location>
        <position position="30"/>
    </location>
</feature>
<evidence type="ECO:0000313" key="2">
    <source>
        <dbReference type="Proteomes" id="UP000029120"/>
    </source>
</evidence>
<evidence type="ECO:0000313" key="1">
    <source>
        <dbReference type="EMBL" id="KFK22842.1"/>
    </source>
</evidence>
<accession>A0A087FYZ0</accession>
<sequence length="30" mass="3605">TSRYKTPEGSWFFLSFRNAKNSKFVQQHGR</sequence>
<proteinExistence type="predicted"/>